<evidence type="ECO:0000256" key="8">
    <source>
        <dbReference type="ARBA" id="ARBA00022927"/>
    </source>
</evidence>
<sequence length="748" mass="80812">MSVKRFVGATSREVMRQVRAALGDDALIVANRRTEGGVEILAMADSAVAGAAPDTDTAPAASEPPGADYARLHREARQALPAEHSADAPGATADAMTTMSARLLQEMQEMRTLLAGSTAATASPAAPSWPARLQRLLSDIGISDEMAAELLAALPPETAAEPDDSDAPLAWLREQLTARLAVLEEEQAFFDRPGIVALVGPTGVGKTTTTAKLAARFVMRHGTEPVALVTTDSFRIGAHEQLRIYAGLLDIPMHALDAEQSIDELLVQLEGKRWVIIDTVGMSQRDQRVIEQIAQLQGGHADVRMALLLNAASQPETLEEVVLRYRQAARAAGAALDDCVITKQDEAGRLGPVLDITMRHGLRVLFGSHGQRVPEDMAPANASALISQALESAAAHGADGDKAPPAPLRLPRWSRDVLGQGRRLASVLTRLRARVGGFDALEQCWDLAALPRAVQSTRLDRLLAHYPPADTVLGMRWSPRRNERGCDWALPDMGLDPDGAALALPWLQNRRPAGWQARLAELTEQAGVAVHLLPALPDGATRDWLEDARLTWVSQVSGAQRVYDGGQRLTLRQLFADSTPTHQVDVRFRARPMQLKNVYAEVTDDRGTAMLGWYGEVCDPESAKIVVRRYWLTPRRLGSEALSLLLTQLQGEGVGPLTRRAFRQLKDDDGGEVTTEVRLLMASGAAAAAHHLDAADDDEAAALRHDLLALSGARPRRRDTALLDALLHALMARDAIRQLSSVSREGVA</sequence>
<feature type="domain" description="SRP54-type proteins GTP-binding" evidence="15">
    <location>
        <begin position="193"/>
        <end position="391"/>
    </location>
</feature>
<dbReference type="InterPro" id="IPR003593">
    <property type="entry name" value="AAA+_ATPase"/>
</dbReference>
<dbReference type="InterPro" id="IPR047040">
    <property type="entry name" value="FlhF__GTPase_dom"/>
</dbReference>
<keyword evidence="10" id="KW-0472">Membrane</keyword>
<evidence type="ECO:0000256" key="2">
    <source>
        <dbReference type="ARBA" id="ARBA00008531"/>
    </source>
</evidence>
<evidence type="ECO:0000256" key="1">
    <source>
        <dbReference type="ARBA" id="ARBA00004413"/>
    </source>
</evidence>
<keyword evidence="17" id="KW-1185">Reference proteome</keyword>
<keyword evidence="11" id="KW-1006">Bacterial flagellum protein export</keyword>
<dbReference type="EMBL" id="BAAAZT010000067">
    <property type="protein sequence ID" value="GAA3905180.1"/>
    <property type="molecule type" value="Genomic_DNA"/>
</dbReference>
<keyword evidence="9" id="KW-0342">GTP-binding</keyword>
<evidence type="ECO:0000256" key="5">
    <source>
        <dbReference type="ARBA" id="ARBA00022475"/>
    </source>
</evidence>
<proteinExistence type="inferred from homology"/>
<evidence type="ECO:0000256" key="10">
    <source>
        <dbReference type="ARBA" id="ARBA00023136"/>
    </source>
</evidence>
<accession>A0ABP7LQA0</accession>
<evidence type="ECO:0000256" key="9">
    <source>
        <dbReference type="ARBA" id="ARBA00023134"/>
    </source>
</evidence>
<keyword evidence="16" id="KW-0966">Cell projection</keyword>
<dbReference type="Pfam" id="PF00448">
    <property type="entry name" value="SRP54"/>
    <property type="match status" value="1"/>
</dbReference>
<dbReference type="Gene3D" id="3.40.50.300">
    <property type="entry name" value="P-loop containing nucleotide triphosphate hydrolases"/>
    <property type="match status" value="1"/>
</dbReference>
<evidence type="ECO:0000256" key="3">
    <source>
        <dbReference type="ARBA" id="ARBA00014919"/>
    </source>
</evidence>
<comment type="caution">
    <text evidence="16">The sequence shown here is derived from an EMBL/GenBank/DDBJ whole genome shotgun (WGS) entry which is preliminary data.</text>
</comment>
<feature type="domain" description="AAA+ ATPase" evidence="14">
    <location>
        <begin position="192"/>
        <end position="393"/>
    </location>
</feature>
<evidence type="ECO:0000313" key="16">
    <source>
        <dbReference type="EMBL" id="GAA3905180.1"/>
    </source>
</evidence>
<evidence type="ECO:0000256" key="12">
    <source>
        <dbReference type="ARBA" id="ARBA00025337"/>
    </source>
</evidence>
<name>A0ABP7LQA0_9GAMM</name>
<keyword evidence="6" id="KW-0547">Nucleotide-binding</keyword>
<keyword evidence="8" id="KW-0653">Protein transport</keyword>
<reference evidence="17" key="1">
    <citation type="journal article" date="2019" name="Int. J. Syst. Evol. Microbiol.">
        <title>The Global Catalogue of Microorganisms (GCM) 10K type strain sequencing project: providing services to taxonomists for standard genome sequencing and annotation.</title>
        <authorList>
            <consortium name="The Broad Institute Genomics Platform"/>
            <consortium name="The Broad Institute Genome Sequencing Center for Infectious Disease"/>
            <person name="Wu L."/>
            <person name="Ma J."/>
        </authorList>
    </citation>
    <scope>NUCLEOTIDE SEQUENCE [LARGE SCALE GENOMIC DNA]</scope>
    <source>
        <strain evidence="17">JCM 16914</strain>
    </source>
</reference>
<keyword evidence="16" id="KW-0282">Flagellum</keyword>
<comment type="similarity">
    <text evidence="2">Belongs to the GTP-binding SRP family.</text>
</comment>
<keyword evidence="4" id="KW-0813">Transport</keyword>
<keyword evidence="7" id="KW-1005">Bacterial flagellum biogenesis</keyword>
<evidence type="ECO:0000259" key="15">
    <source>
        <dbReference type="SMART" id="SM00962"/>
    </source>
</evidence>
<dbReference type="InterPro" id="IPR020006">
    <property type="entry name" value="FlhF"/>
</dbReference>
<dbReference type="CDD" id="cd17873">
    <property type="entry name" value="FlhF"/>
    <property type="match status" value="1"/>
</dbReference>
<dbReference type="PANTHER" id="PTHR43134:SF3">
    <property type="entry name" value="FLAGELLAR BIOSYNTHESIS PROTEIN FLHF"/>
    <property type="match status" value="1"/>
</dbReference>
<dbReference type="SUPFAM" id="SSF52540">
    <property type="entry name" value="P-loop containing nucleoside triphosphate hydrolases"/>
    <property type="match status" value="1"/>
</dbReference>
<dbReference type="SMART" id="SM00382">
    <property type="entry name" value="AAA"/>
    <property type="match status" value="1"/>
</dbReference>
<dbReference type="Proteomes" id="UP001500133">
    <property type="component" value="Unassembled WGS sequence"/>
</dbReference>
<evidence type="ECO:0000259" key="14">
    <source>
        <dbReference type="SMART" id="SM00382"/>
    </source>
</evidence>
<evidence type="ECO:0000256" key="4">
    <source>
        <dbReference type="ARBA" id="ARBA00022448"/>
    </source>
</evidence>
<dbReference type="InterPro" id="IPR000897">
    <property type="entry name" value="SRP54_GTPase_dom"/>
</dbReference>
<evidence type="ECO:0000313" key="17">
    <source>
        <dbReference type="Proteomes" id="UP001500133"/>
    </source>
</evidence>
<gene>
    <name evidence="16" type="primary">flhF</name>
    <name evidence="16" type="ORF">GCM10022228_14250</name>
</gene>
<dbReference type="SMART" id="SM00962">
    <property type="entry name" value="SRP54"/>
    <property type="match status" value="1"/>
</dbReference>
<comment type="function">
    <text evidence="12">Necessary for flagellar biosynthesis. May be involved in translocation of the flagellum.</text>
</comment>
<protein>
    <recommendedName>
        <fullName evidence="3 13">Flagellar biosynthesis protein FlhF</fullName>
    </recommendedName>
</protein>
<keyword evidence="16" id="KW-0969">Cilium</keyword>
<evidence type="ECO:0000256" key="13">
    <source>
        <dbReference type="NCBIfam" id="TIGR03499"/>
    </source>
</evidence>
<keyword evidence="5" id="KW-1003">Cell membrane</keyword>
<evidence type="ECO:0000256" key="11">
    <source>
        <dbReference type="ARBA" id="ARBA00023225"/>
    </source>
</evidence>
<dbReference type="PANTHER" id="PTHR43134">
    <property type="entry name" value="SIGNAL RECOGNITION PARTICLE RECEPTOR SUBUNIT ALPHA"/>
    <property type="match status" value="1"/>
</dbReference>
<dbReference type="RefSeq" id="WP_344703778.1">
    <property type="nucleotide sequence ID" value="NZ_BAAAZT010000067.1"/>
</dbReference>
<organism evidence="16 17">
    <name type="scientific">Halomonas cibimaris</name>
    <dbReference type="NCBI Taxonomy" id="657012"/>
    <lineage>
        <taxon>Bacteria</taxon>
        <taxon>Pseudomonadati</taxon>
        <taxon>Pseudomonadota</taxon>
        <taxon>Gammaproteobacteria</taxon>
        <taxon>Oceanospirillales</taxon>
        <taxon>Halomonadaceae</taxon>
        <taxon>Halomonas</taxon>
    </lineage>
</organism>
<evidence type="ECO:0000256" key="7">
    <source>
        <dbReference type="ARBA" id="ARBA00022795"/>
    </source>
</evidence>
<dbReference type="Gene3D" id="1.20.120.1380">
    <property type="entry name" value="Flagellar FlhF biosynthesis protein, N domain"/>
    <property type="match status" value="1"/>
</dbReference>
<dbReference type="NCBIfam" id="TIGR03499">
    <property type="entry name" value="FlhF"/>
    <property type="match status" value="1"/>
</dbReference>
<evidence type="ECO:0000256" key="6">
    <source>
        <dbReference type="ARBA" id="ARBA00022741"/>
    </source>
</evidence>
<dbReference type="InterPro" id="IPR027417">
    <property type="entry name" value="P-loop_NTPase"/>
</dbReference>
<comment type="subcellular location">
    <subcellularLocation>
        <location evidence="1">Cell membrane</location>
        <topology evidence="1">Peripheral membrane protein</topology>
        <orientation evidence="1">Cytoplasmic side</orientation>
    </subcellularLocation>
</comment>